<dbReference type="Gene3D" id="2.40.128.620">
    <property type="match status" value="1"/>
</dbReference>
<dbReference type="PROSITE" id="PS50068">
    <property type="entry name" value="LDLRA_2"/>
    <property type="match status" value="1"/>
</dbReference>
<dbReference type="SUPFAM" id="SSF57424">
    <property type="entry name" value="LDL receptor-like module"/>
    <property type="match status" value="1"/>
</dbReference>
<dbReference type="InterPro" id="IPR000859">
    <property type="entry name" value="CUB_dom"/>
</dbReference>
<dbReference type="CDD" id="cd00112">
    <property type="entry name" value="LDLa"/>
    <property type="match status" value="1"/>
</dbReference>
<dbReference type="SMART" id="SM00192">
    <property type="entry name" value="LDLa"/>
    <property type="match status" value="1"/>
</dbReference>
<dbReference type="AlphaFoldDB" id="A0A482V977"/>
<feature type="non-terminal residue" evidence="4">
    <location>
        <position position="499"/>
    </location>
</feature>
<evidence type="ECO:0000259" key="3">
    <source>
        <dbReference type="PROSITE" id="PS01180"/>
    </source>
</evidence>
<dbReference type="PANTHER" id="PTHR24652">
    <property type="entry name" value="LOW-DENSITY LIPOPROTEIN RECEPTOR CLASS A DOMAIN-CONTAINING PROTEIN 2"/>
    <property type="match status" value="1"/>
</dbReference>
<reference evidence="4 5" key="1">
    <citation type="submission" date="2017-03" db="EMBL/GenBank/DDBJ databases">
        <title>Genome of the blue death feigning beetle - Asbolus verrucosus.</title>
        <authorList>
            <person name="Rider S.D."/>
        </authorList>
    </citation>
    <scope>NUCLEOTIDE SEQUENCE [LARGE SCALE GENOMIC DNA]</scope>
    <source>
        <strain evidence="4">Butters</strain>
        <tissue evidence="4">Head and leg muscle</tissue>
    </source>
</reference>
<gene>
    <name evidence="4" type="ORF">BDFB_009155</name>
</gene>
<dbReference type="SMART" id="SM00042">
    <property type="entry name" value="CUB"/>
    <property type="match status" value="1"/>
</dbReference>
<feature type="disulfide bond" evidence="2">
    <location>
        <begin position="380"/>
        <end position="398"/>
    </location>
</feature>
<dbReference type="PROSITE" id="PS01209">
    <property type="entry name" value="LDLRA_1"/>
    <property type="match status" value="1"/>
</dbReference>
<protein>
    <recommendedName>
        <fullName evidence="3">CUB domain-containing protein</fullName>
    </recommendedName>
</protein>
<name>A0A482V977_ASBVE</name>
<evidence type="ECO:0000256" key="2">
    <source>
        <dbReference type="PROSITE-ProRule" id="PRU00124"/>
    </source>
</evidence>
<evidence type="ECO:0000313" key="4">
    <source>
        <dbReference type="EMBL" id="RZB39741.1"/>
    </source>
</evidence>
<dbReference type="EMBL" id="QDEB01125465">
    <property type="protein sequence ID" value="RZB39741.1"/>
    <property type="molecule type" value="Genomic_DNA"/>
</dbReference>
<dbReference type="InterPro" id="IPR042333">
    <property type="entry name" value="LRAD2/Mig-13-like"/>
</dbReference>
<dbReference type="InterPro" id="IPR036055">
    <property type="entry name" value="LDL_receptor-like_sf"/>
</dbReference>
<sequence>MNLLTEESFIDDICGRINGQRIYLEHGEAGTLVAKYDNNIFDDFSSEKTNIQKRCNVEFISCPSCIIKIRFKFLNTSRNCGKSTVSENCGCDYVWIYEPTFEQSSEQFCGRIVEDNISSLEYKSQTRKVVVAFLYNRNYEHAFTLDYYSESNKLILIGYPKFGNMNNGTQIISSPFFPNLYPLDLSMEHIIRCESQNETCRISLIFTDFLIAPSSIIDLFDWNGERMYITTGNIFRPPVITTSGPSLTIRFYANGVTNYGYKAFYTFKLGHVSDIQLKPNIDCGGHVNNLGGGITMMNMVHEGSTDLTIRQGLTSNGAVLEKLKISLTHFPSSKEQEHVVPISQGFYISLNGVFYPESRLALVYAAFNYKNCLAGSDFLCHNRRCISTLLNCDGFDHCGDNSDEFSSTCSTDPRDRRHWSQIPNFLFPKVERLSDLTTSTINLKTQHQRQIQNHIETINSILEEGAGEMEEEIIIPDDPPDYDAPPDYDEVVKMCSESK</sequence>
<dbReference type="Proteomes" id="UP000292052">
    <property type="component" value="Unassembled WGS sequence"/>
</dbReference>
<proteinExistence type="predicted"/>
<feature type="domain" description="CUB" evidence="3">
    <location>
        <begin position="14"/>
        <end position="150"/>
    </location>
</feature>
<organism evidence="4 5">
    <name type="scientific">Asbolus verrucosus</name>
    <name type="common">Desert ironclad beetle</name>
    <dbReference type="NCBI Taxonomy" id="1661398"/>
    <lineage>
        <taxon>Eukaryota</taxon>
        <taxon>Metazoa</taxon>
        <taxon>Ecdysozoa</taxon>
        <taxon>Arthropoda</taxon>
        <taxon>Hexapoda</taxon>
        <taxon>Insecta</taxon>
        <taxon>Pterygota</taxon>
        <taxon>Neoptera</taxon>
        <taxon>Endopterygota</taxon>
        <taxon>Coleoptera</taxon>
        <taxon>Polyphaga</taxon>
        <taxon>Cucujiformia</taxon>
        <taxon>Tenebrionidae</taxon>
        <taxon>Pimeliinae</taxon>
        <taxon>Asbolus</taxon>
    </lineage>
</organism>
<dbReference type="InterPro" id="IPR002172">
    <property type="entry name" value="LDrepeatLR_classA_rpt"/>
</dbReference>
<keyword evidence="5" id="KW-1185">Reference proteome</keyword>
<comment type="caution">
    <text evidence="2">Lacks conserved residue(s) required for the propagation of feature annotation.</text>
</comment>
<accession>A0A482V977</accession>
<dbReference type="Pfam" id="PF00057">
    <property type="entry name" value="Ldl_recept_a"/>
    <property type="match status" value="1"/>
</dbReference>
<keyword evidence="1 2" id="KW-1015">Disulfide bond</keyword>
<dbReference type="PROSITE" id="PS01180">
    <property type="entry name" value="CUB"/>
    <property type="match status" value="1"/>
</dbReference>
<dbReference type="InterPro" id="IPR035914">
    <property type="entry name" value="Sperma_CUB_dom_sf"/>
</dbReference>
<dbReference type="Gene3D" id="2.60.120.290">
    <property type="entry name" value="Spermadhesin, CUB domain"/>
    <property type="match status" value="2"/>
</dbReference>
<dbReference type="STRING" id="1661398.A0A482V977"/>
<comment type="caution">
    <text evidence="4">The sequence shown here is derived from an EMBL/GenBank/DDBJ whole genome shotgun (WGS) entry which is preliminary data.</text>
</comment>
<dbReference type="CDD" id="cd00041">
    <property type="entry name" value="CUB"/>
    <property type="match status" value="1"/>
</dbReference>
<dbReference type="SUPFAM" id="SSF49854">
    <property type="entry name" value="Spermadhesin, CUB domain"/>
    <property type="match status" value="2"/>
</dbReference>
<evidence type="ECO:0000256" key="1">
    <source>
        <dbReference type="ARBA" id="ARBA00023157"/>
    </source>
</evidence>
<dbReference type="InterPro" id="IPR023415">
    <property type="entry name" value="LDLR_class-A_CS"/>
</dbReference>
<dbReference type="OrthoDB" id="19606at2759"/>
<evidence type="ECO:0000313" key="5">
    <source>
        <dbReference type="Proteomes" id="UP000292052"/>
    </source>
</evidence>